<keyword evidence="1" id="KW-0812">Transmembrane</keyword>
<evidence type="ECO:0000313" key="3">
    <source>
        <dbReference type="Proteomes" id="UP001474120"/>
    </source>
</evidence>
<evidence type="ECO:0000256" key="1">
    <source>
        <dbReference type="SAM" id="Phobius"/>
    </source>
</evidence>
<feature type="transmembrane region" description="Helical" evidence="1">
    <location>
        <begin position="21"/>
        <end position="42"/>
    </location>
</feature>
<keyword evidence="3" id="KW-1185">Reference proteome</keyword>
<keyword evidence="1" id="KW-1133">Transmembrane helix</keyword>
<evidence type="ECO:0000313" key="2">
    <source>
        <dbReference type="EMBL" id="MEL4456507.1"/>
    </source>
</evidence>
<gene>
    <name evidence="2" type="ORF">AABB81_11410</name>
</gene>
<comment type="caution">
    <text evidence="2">The sequence shown here is derived from an EMBL/GenBank/DDBJ whole genome shotgun (WGS) entry which is preliminary data.</text>
</comment>
<name>A0ABU9L4H3_9FLAO</name>
<proteinExistence type="predicted"/>
<dbReference type="RefSeq" id="WP_342160653.1">
    <property type="nucleotide sequence ID" value="NZ_JBCDNA010000002.1"/>
</dbReference>
<dbReference type="Pfam" id="PF19578">
    <property type="entry name" value="DUF6090"/>
    <property type="match status" value="1"/>
</dbReference>
<dbReference type="Proteomes" id="UP001474120">
    <property type="component" value="Unassembled WGS sequence"/>
</dbReference>
<keyword evidence="1" id="KW-0472">Membrane</keyword>
<dbReference type="InterPro" id="IPR045749">
    <property type="entry name" value="DUF6090"/>
</dbReference>
<reference evidence="2 3" key="1">
    <citation type="submission" date="2024-04" db="EMBL/GenBank/DDBJ databases">
        <title>whole genome sequencing of Lutimonas vermicola strain IMCC1616.</title>
        <authorList>
            <person name="Bae S.S."/>
        </authorList>
    </citation>
    <scope>NUCLEOTIDE SEQUENCE [LARGE SCALE GENOMIC DNA]</scope>
    <source>
        <strain evidence="2 3">IMCC1616</strain>
    </source>
</reference>
<organism evidence="2 3">
    <name type="scientific">Lutimonas vermicola</name>
    <dbReference type="NCBI Taxonomy" id="414288"/>
    <lineage>
        <taxon>Bacteria</taxon>
        <taxon>Pseudomonadati</taxon>
        <taxon>Bacteroidota</taxon>
        <taxon>Flavobacteriia</taxon>
        <taxon>Flavobacteriales</taxon>
        <taxon>Flavobacteriaceae</taxon>
        <taxon>Lutimonas</taxon>
    </lineage>
</organism>
<dbReference type="EMBL" id="JBCDNA010000002">
    <property type="protein sequence ID" value="MEL4456507.1"/>
    <property type="molecule type" value="Genomic_DNA"/>
</dbReference>
<accession>A0ABU9L4H3</accession>
<sequence>MIKFFRKIRQNLLSEGKTGKYLKYAIGEIVLVVIGILIALWLNNLNLKNQKRSEEIDILKGLKKDFQSDIKDFELNIWFYNSISSSADVILKQLESSDVYNDSLASYFAGTIRWPRSIINKNSFDVLKSKGLDLISNDSLRNEILNFHGQEYTSIKTWENEINREIYFDEILKRFDKVDPWNFDKDGKFNLGTMKPNNYDELKTDTLYKSLLRTMKRDAEYLLYGDYFDIIKDLESLIISIDKELANLE</sequence>
<protein>
    <submittedName>
        <fullName evidence="2">DUF6090 family protein</fullName>
    </submittedName>
</protein>